<dbReference type="AlphaFoldDB" id="A0A5C7A2T9"/>
<feature type="signal peptide" evidence="1">
    <location>
        <begin position="1"/>
        <end position="22"/>
    </location>
</feature>
<keyword evidence="1" id="KW-0732">Signal</keyword>
<protein>
    <recommendedName>
        <fullName evidence="4">Lipoprotein</fullName>
    </recommendedName>
</protein>
<evidence type="ECO:0000313" key="3">
    <source>
        <dbReference type="Proteomes" id="UP000321903"/>
    </source>
</evidence>
<dbReference type="RefSeq" id="WP_147221177.1">
    <property type="nucleotide sequence ID" value="NZ_CAJGYY010000001.1"/>
</dbReference>
<dbReference type="Proteomes" id="UP000321903">
    <property type="component" value="Unassembled WGS sequence"/>
</dbReference>
<sequence>MMTIKMMLIPLAMLLTACQSTSLSQPDLSQTIKVEQHSEPLIHYRTSGIESLFYTYPFEFSDLDKSDVMDEVNVRLAYEEGCVYLYYGPYKTIPFLPQGQASWDDKNKTLKYFNVVYEVGDIIESGGYKLRPSDRERYAKEGFANQASSRCDVKEMMMLSRLPRGQAARKSLS</sequence>
<dbReference type="OrthoDB" id="6657384at2"/>
<dbReference type="EMBL" id="VORZ01000001">
    <property type="protein sequence ID" value="TXD97562.1"/>
    <property type="molecule type" value="Genomic_DNA"/>
</dbReference>
<feature type="chain" id="PRO_5023029114" description="Lipoprotein" evidence="1">
    <location>
        <begin position="23"/>
        <end position="173"/>
    </location>
</feature>
<accession>A0A5C7A2T9</accession>
<reference evidence="2 3" key="1">
    <citation type="submission" date="2019-08" db="EMBL/GenBank/DDBJ databases">
        <title>Genome sequence of Psychrobacter frigidicola ACAM304 (type strain).</title>
        <authorList>
            <person name="Bowman J.P."/>
        </authorList>
    </citation>
    <scope>NUCLEOTIDE SEQUENCE [LARGE SCALE GENOMIC DNA]</scope>
    <source>
        <strain evidence="2 3">ACAM 304</strain>
    </source>
</reference>
<name>A0A5C7A2T9_9GAMM</name>
<evidence type="ECO:0000313" key="2">
    <source>
        <dbReference type="EMBL" id="TXD97562.1"/>
    </source>
</evidence>
<keyword evidence="3" id="KW-1185">Reference proteome</keyword>
<dbReference type="PROSITE" id="PS51257">
    <property type="entry name" value="PROKAR_LIPOPROTEIN"/>
    <property type="match status" value="1"/>
</dbReference>
<gene>
    <name evidence="2" type="ORF">ES754_00820</name>
</gene>
<evidence type="ECO:0000256" key="1">
    <source>
        <dbReference type="SAM" id="SignalP"/>
    </source>
</evidence>
<evidence type="ECO:0008006" key="4">
    <source>
        <dbReference type="Google" id="ProtNLM"/>
    </source>
</evidence>
<comment type="caution">
    <text evidence="2">The sequence shown here is derived from an EMBL/GenBank/DDBJ whole genome shotgun (WGS) entry which is preliminary data.</text>
</comment>
<proteinExistence type="predicted"/>
<organism evidence="2 3">
    <name type="scientific">Psychrobacter frigidicola</name>
    <dbReference type="NCBI Taxonomy" id="45611"/>
    <lineage>
        <taxon>Bacteria</taxon>
        <taxon>Pseudomonadati</taxon>
        <taxon>Pseudomonadota</taxon>
        <taxon>Gammaproteobacteria</taxon>
        <taxon>Moraxellales</taxon>
        <taxon>Moraxellaceae</taxon>
        <taxon>Psychrobacter</taxon>
    </lineage>
</organism>